<dbReference type="InterPro" id="IPR005225">
    <property type="entry name" value="Small_GTP-bd"/>
</dbReference>
<evidence type="ECO:0000256" key="1">
    <source>
        <dbReference type="ARBA" id="ARBA00004193"/>
    </source>
</evidence>
<keyword evidence="4" id="KW-0342">GTP-binding</keyword>
<dbReference type="InterPro" id="IPR001806">
    <property type="entry name" value="Small_GTPase"/>
</dbReference>
<dbReference type="Pfam" id="PF00071">
    <property type="entry name" value="Ras"/>
    <property type="match status" value="1"/>
</dbReference>
<organism evidence="8 9">
    <name type="scientific">Pinctada imbricata</name>
    <name type="common">Atlantic pearl-oyster</name>
    <name type="synonym">Pinctada martensii</name>
    <dbReference type="NCBI Taxonomy" id="66713"/>
    <lineage>
        <taxon>Eukaryota</taxon>
        <taxon>Metazoa</taxon>
        <taxon>Spiralia</taxon>
        <taxon>Lophotrochozoa</taxon>
        <taxon>Mollusca</taxon>
        <taxon>Bivalvia</taxon>
        <taxon>Autobranchia</taxon>
        <taxon>Pteriomorphia</taxon>
        <taxon>Pterioida</taxon>
        <taxon>Pterioidea</taxon>
        <taxon>Pteriidae</taxon>
        <taxon>Pinctada</taxon>
    </lineage>
</organism>
<dbReference type="InterPro" id="IPR052236">
    <property type="entry name" value="Small_GTPase_RasD"/>
</dbReference>
<comment type="similarity">
    <text evidence="7">Belongs to the small GTPase superfamily. RasD family.</text>
</comment>
<keyword evidence="5" id="KW-0472">Membrane</keyword>
<evidence type="ECO:0000256" key="4">
    <source>
        <dbReference type="ARBA" id="ARBA00023134"/>
    </source>
</evidence>
<dbReference type="EMBL" id="VSWD01000011">
    <property type="protein sequence ID" value="KAK3088775.1"/>
    <property type="molecule type" value="Genomic_DNA"/>
</dbReference>
<keyword evidence="3" id="KW-0488">Methylation</keyword>
<dbReference type="SMART" id="SM00175">
    <property type="entry name" value="RAB"/>
    <property type="match status" value="1"/>
</dbReference>
<dbReference type="NCBIfam" id="TIGR00231">
    <property type="entry name" value="small_GTP"/>
    <property type="match status" value="1"/>
</dbReference>
<keyword evidence="2" id="KW-1003">Cell membrane</keyword>
<evidence type="ECO:0000256" key="3">
    <source>
        <dbReference type="ARBA" id="ARBA00022481"/>
    </source>
</evidence>
<dbReference type="Proteomes" id="UP001186944">
    <property type="component" value="Unassembled WGS sequence"/>
</dbReference>
<dbReference type="SMART" id="SM00174">
    <property type="entry name" value="RHO"/>
    <property type="match status" value="1"/>
</dbReference>
<protein>
    <submittedName>
        <fullName evidence="8">Uncharacterized protein</fullName>
    </submittedName>
</protein>
<keyword evidence="6" id="KW-0449">Lipoprotein</keyword>
<dbReference type="InterPro" id="IPR027417">
    <property type="entry name" value="P-loop_NTPase"/>
</dbReference>
<comment type="caution">
    <text evidence="8">The sequence shown here is derived from an EMBL/GenBank/DDBJ whole genome shotgun (WGS) entry which is preliminary data.</text>
</comment>
<evidence type="ECO:0000313" key="9">
    <source>
        <dbReference type="Proteomes" id="UP001186944"/>
    </source>
</evidence>
<dbReference type="SUPFAM" id="SSF52540">
    <property type="entry name" value="P-loop containing nucleoside triphosphate hydrolases"/>
    <property type="match status" value="1"/>
</dbReference>
<dbReference type="PANTHER" id="PTHR46149:SF7">
    <property type="entry name" value="GTP-BINDING PROTEIN DI-RAS2"/>
    <property type="match status" value="1"/>
</dbReference>
<evidence type="ECO:0000256" key="6">
    <source>
        <dbReference type="ARBA" id="ARBA00023288"/>
    </source>
</evidence>
<dbReference type="PRINTS" id="PR00449">
    <property type="entry name" value="RASTRNSFRMNG"/>
</dbReference>
<reference evidence="8" key="1">
    <citation type="submission" date="2019-08" db="EMBL/GenBank/DDBJ databases">
        <title>The improved chromosome-level genome for the pearl oyster Pinctada fucata martensii using PacBio sequencing and Hi-C.</title>
        <authorList>
            <person name="Zheng Z."/>
        </authorList>
    </citation>
    <scope>NUCLEOTIDE SEQUENCE</scope>
    <source>
        <strain evidence="8">ZZ-2019</strain>
        <tissue evidence="8">Adductor muscle</tissue>
    </source>
</reference>
<dbReference type="PROSITE" id="PS51421">
    <property type="entry name" value="RAS"/>
    <property type="match status" value="1"/>
</dbReference>
<evidence type="ECO:0000256" key="5">
    <source>
        <dbReference type="ARBA" id="ARBA00023136"/>
    </source>
</evidence>
<dbReference type="GO" id="GO:0003924">
    <property type="term" value="F:GTPase activity"/>
    <property type="evidence" value="ECO:0007669"/>
    <property type="project" value="InterPro"/>
</dbReference>
<evidence type="ECO:0000313" key="8">
    <source>
        <dbReference type="EMBL" id="KAK3088775.1"/>
    </source>
</evidence>
<name>A0AA88XNP0_PINIB</name>
<accession>A0AA88XNP0</accession>
<keyword evidence="4" id="KW-0547">Nucleotide-binding</keyword>
<dbReference type="Gene3D" id="3.40.50.300">
    <property type="entry name" value="P-loop containing nucleotide triphosphate hydrolases"/>
    <property type="match status" value="1"/>
</dbReference>
<keyword evidence="9" id="KW-1185">Reference proteome</keyword>
<comment type="subcellular location">
    <subcellularLocation>
        <location evidence="1">Cell membrane</location>
        <topology evidence="1">Lipid-anchor</topology>
    </subcellularLocation>
</comment>
<evidence type="ECO:0000256" key="2">
    <source>
        <dbReference type="ARBA" id="ARBA00022475"/>
    </source>
</evidence>
<dbReference type="GO" id="GO:0005886">
    <property type="term" value="C:plasma membrane"/>
    <property type="evidence" value="ECO:0007669"/>
    <property type="project" value="UniProtKB-SubCell"/>
</dbReference>
<dbReference type="PANTHER" id="PTHR46149">
    <property type="entry name" value="MIP08469P"/>
    <property type="match status" value="1"/>
</dbReference>
<sequence>MNYLKVWGDSMKQLRRSLSSSSSRSGSSTAEERLLRLAVLGASKVGKTSLIKQLLNKKVEDKYDETIEDLYKYTSTKDPDLQVDILDTSGSAEYQSFRRRTMKNYDCFLLVFSLEDEASFQEMRKIRDQLIAIRKKSTPQILVVGNKCDLPWRFMPKESIESAVKELGHEYMECSARCYDDTKIIFERIIDLSDTDDVFAGQAGYLGGVHDGSIFIRRIQNVNGVPSVEWVRLY</sequence>
<dbReference type="SMART" id="SM00173">
    <property type="entry name" value="RAS"/>
    <property type="match status" value="1"/>
</dbReference>
<evidence type="ECO:0000256" key="7">
    <source>
        <dbReference type="ARBA" id="ARBA00038061"/>
    </source>
</evidence>
<proteinExistence type="inferred from homology"/>
<dbReference type="PROSITE" id="PS51419">
    <property type="entry name" value="RAB"/>
    <property type="match status" value="1"/>
</dbReference>
<dbReference type="GO" id="GO:0005525">
    <property type="term" value="F:GTP binding"/>
    <property type="evidence" value="ECO:0007669"/>
    <property type="project" value="UniProtKB-KW"/>
</dbReference>
<dbReference type="AlphaFoldDB" id="A0AA88XNP0"/>
<gene>
    <name evidence="8" type="ORF">FSP39_023623</name>
</gene>